<feature type="region of interest" description="Disordered" evidence="1">
    <location>
        <begin position="32"/>
        <end position="57"/>
    </location>
</feature>
<protein>
    <submittedName>
        <fullName evidence="3">Uncharacterized protein</fullName>
    </submittedName>
</protein>
<dbReference type="AlphaFoldDB" id="A0A0C3AIB4"/>
<name>A0A0C3AIB4_SERVB</name>
<dbReference type="HOGENOM" id="CLU_1679026_0_0_1"/>
<feature type="region of interest" description="Disordered" evidence="1">
    <location>
        <begin position="137"/>
        <end position="159"/>
    </location>
</feature>
<feature type="signal peptide" evidence="2">
    <location>
        <begin position="1"/>
        <end position="23"/>
    </location>
</feature>
<keyword evidence="4" id="KW-1185">Reference proteome</keyword>
<feature type="chain" id="PRO_5002161089" evidence="2">
    <location>
        <begin position="24"/>
        <end position="159"/>
    </location>
</feature>
<evidence type="ECO:0000256" key="2">
    <source>
        <dbReference type="SAM" id="SignalP"/>
    </source>
</evidence>
<accession>A0A0C3AIB4</accession>
<evidence type="ECO:0000313" key="3">
    <source>
        <dbReference type="EMBL" id="KIM19834.1"/>
    </source>
</evidence>
<reference evidence="3 4" key="1">
    <citation type="submission" date="2014-04" db="EMBL/GenBank/DDBJ databases">
        <authorList>
            <consortium name="DOE Joint Genome Institute"/>
            <person name="Kuo A."/>
            <person name="Zuccaro A."/>
            <person name="Kohler A."/>
            <person name="Nagy L.G."/>
            <person name="Floudas D."/>
            <person name="Copeland A."/>
            <person name="Barry K.W."/>
            <person name="Cichocki N."/>
            <person name="Veneault-Fourrey C."/>
            <person name="LaButti K."/>
            <person name="Lindquist E.A."/>
            <person name="Lipzen A."/>
            <person name="Lundell T."/>
            <person name="Morin E."/>
            <person name="Murat C."/>
            <person name="Sun H."/>
            <person name="Tunlid A."/>
            <person name="Henrissat B."/>
            <person name="Grigoriev I.V."/>
            <person name="Hibbett D.S."/>
            <person name="Martin F."/>
            <person name="Nordberg H.P."/>
            <person name="Cantor M.N."/>
            <person name="Hua S.X."/>
        </authorList>
    </citation>
    <scope>NUCLEOTIDE SEQUENCE [LARGE SCALE GENOMIC DNA]</scope>
    <source>
        <strain evidence="3 4">MAFF 305830</strain>
    </source>
</reference>
<proteinExistence type="predicted"/>
<sequence length="159" mass="17482">MGGLAGLALLVLVIWWMRRQRQTEEDSLATAFDVSVDPSSREDPFTPATRSEDQVQTPAQWVDEAMRSAGPPLTVHSQSALSAIPPSQPELDDTSTEHLTYYTLPSYHENARQRTAARDLSEADVAAISRRLREVMRNQVGQPGGNVNGLVSAVDPREN</sequence>
<dbReference type="Proteomes" id="UP000054097">
    <property type="component" value="Unassembled WGS sequence"/>
</dbReference>
<feature type="region of interest" description="Disordered" evidence="1">
    <location>
        <begin position="70"/>
        <end position="94"/>
    </location>
</feature>
<reference evidence="4" key="2">
    <citation type="submission" date="2015-01" db="EMBL/GenBank/DDBJ databases">
        <title>Evolutionary Origins and Diversification of the Mycorrhizal Mutualists.</title>
        <authorList>
            <consortium name="DOE Joint Genome Institute"/>
            <consortium name="Mycorrhizal Genomics Consortium"/>
            <person name="Kohler A."/>
            <person name="Kuo A."/>
            <person name="Nagy L.G."/>
            <person name="Floudas D."/>
            <person name="Copeland A."/>
            <person name="Barry K.W."/>
            <person name="Cichocki N."/>
            <person name="Veneault-Fourrey C."/>
            <person name="LaButti K."/>
            <person name="Lindquist E.A."/>
            <person name="Lipzen A."/>
            <person name="Lundell T."/>
            <person name="Morin E."/>
            <person name="Murat C."/>
            <person name="Riley R."/>
            <person name="Ohm R."/>
            <person name="Sun H."/>
            <person name="Tunlid A."/>
            <person name="Henrissat B."/>
            <person name="Grigoriev I.V."/>
            <person name="Hibbett D.S."/>
            <person name="Martin F."/>
        </authorList>
    </citation>
    <scope>NUCLEOTIDE SEQUENCE [LARGE SCALE GENOMIC DNA]</scope>
    <source>
        <strain evidence="4">MAFF 305830</strain>
    </source>
</reference>
<dbReference type="EMBL" id="KN824531">
    <property type="protein sequence ID" value="KIM19834.1"/>
    <property type="molecule type" value="Genomic_DNA"/>
</dbReference>
<evidence type="ECO:0000256" key="1">
    <source>
        <dbReference type="SAM" id="MobiDB-lite"/>
    </source>
</evidence>
<organism evidence="3 4">
    <name type="scientific">Serendipita vermifera MAFF 305830</name>
    <dbReference type="NCBI Taxonomy" id="933852"/>
    <lineage>
        <taxon>Eukaryota</taxon>
        <taxon>Fungi</taxon>
        <taxon>Dikarya</taxon>
        <taxon>Basidiomycota</taxon>
        <taxon>Agaricomycotina</taxon>
        <taxon>Agaricomycetes</taxon>
        <taxon>Sebacinales</taxon>
        <taxon>Serendipitaceae</taxon>
        <taxon>Serendipita</taxon>
    </lineage>
</organism>
<keyword evidence="2" id="KW-0732">Signal</keyword>
<gene>
    <name evidence="3" type="ORF">M408DRAFT_174449</name>
</gene>
<evidence type="ECO:0000313" key="4">
    <source>
        <dbReference type="Proteomes" id="UP000054097"/>
    </source>
</evidence>